<name>A0A9P6BBX5_9AGAR</name>
<comment type="catalytic activity">
    <reaction evidence="1">
        <text>ATP + H2O = ADP + phosphate + H(+)</text>
        <dbReference type="Rhea" id="RHEA:13065"/>
        <dbReference type="ChEBI" id="CHEBI:15377"/>
        <dbReference type="ChEBI" id="CHEBI:15378"/>
        <dbReference type="ChEBI" id="CHEBI:30616"/>
        <dbReference type="ChEBI" id="CHEBI:43474"/>
        <dbReference type="ChEBI" id="CHEBI:456216"/>
        <dbReference type="EC" id="5.6.2.3"/>
    </reaction>
</comment>
<keyword evidence="4" id="KW-1185">Reference proteome</keyword>
<dbReference type="Proteomes" id="UP000807306">
    <property type="component" value="Unassembled WGS sequence"/>
</dbReference>
<protein>
    <recommendedName>
        <fullName evidence="1">ATP-dependent DNA helicase</fullName>
        <ecNumber evidence="1">5.6.2.3</ecNumber>
    </recommendedName>
</protein>
<comment type="caution">
    <text evidence="3">The sequence shown here is derived from an EMBL/GenBank/DDBJ whole genome shotgun (WGS) entry which is preliminary data.</text>
</comment>
<dbReference type="GO" id="GO:0000723">
    <property type="term" value="P:telomere maintenance"/>
    <property type="evidence" value="ECO:0007669"/>
    <property type="project" value="InterPro"/>
</dbReference>
<evidence type="ECO:0000259" key="2">
    <source>
        <dbReference type="Pfam" id="PF05970"/>
    </source>
</evidence>
<dbReference type="Pfam" id="PF05970">
    <property type="entry name" value="PIF1"/>
    <property type="match status" value="1"/>
</dbReference>
<keyword evidence="1" id="KW-0067">ATP-binding</keyword>
<reference evidence="3" key="1">
    <citation type="submission" date="2020-11" db="EMBL/GenBank/DDBJ databases">
        <authorList>
            <consortium name="DOE Joint Genome Institute"/>
            <person name="Ahrendt S."/>
            <person name="Riley R."/>
            <person name="Andreopoulos W."/>
            <person name="Labutti K."/>
            <person name="Pangilinan J."/>
            <person name="Ruiz-Duenas F.J."/>
            <person name="Barrasa J.M."/>
            <person name="Sanchez-Garcia M."/>
            <person name="Camarero S."/>
            <person name="Miyauchi S."/>
            <person name="Serrano A."/>
            <person name="Linde D."/>
            <person name="Babiker R."/>
            <person name="Drula E."/>
            <person name="Ayuso-Fernandez I."/>
            <person name="Pacheco R."/>
            <person name="Padilla G."/>
            <person name="Ferreira P."/>
            <person name="Barriuso J."/>
            <person name="Kellner H."/>
            <person name="Castanera R."/>
            <person name="Alfaro M."/>
            <person name="Ramirez L."/>
            <person name="Pisabarro A.G."/>
            <person name="Kuo A."/>
            <person name="Tritt A."/>
            <person name="Lipzen A."/>
            <person name="He G."/>
            <person name="Yan M."/>
            <person name="Ng V."/>
            <person name="Cullen D."/>
            <person name="Martin F."/>
            <person name="Rosso M.-N."/>
            <person name="Henrissat B."/>
            <person name="Hibbett D."/>
            <person name="Martinez A.T."/>
            <person name="Grigoriev I.V."/>
        </authorList>
    </citation>
    <scope>NUCLEOTIDE SEQUENCE</scope>
    <source>
        <strain evidence="3">CBS 506.95</strain>
    </source>
</reference>
<sequence length="63" mass="6651">MYNISSQLSKAQNVSEHPFGGLNFIFAGDFAQLPPVNAQSLYSGSVGTSLNSAMSEKGQKDAI</sequence>
<feature type="non-terminal residue" evidence="3">
    <location>
        <position position="63"/>
    </location>
</feature>
<evidence type="ECO:0000313" key="4">
    <source>
        <dbReference type="Proteomes" id="UP000807306"/>
    </source>
</evidence>
<dbReference type="GO" id="GO:0005524">
    <property type="term" value="F:ATP binding"/>
    <property type="evidence" value="ECO:0007669"/>
    <property type="project" value="UniProtKB-KW"/>
</dbReference>
<dbReference type="GO" id="GO:0006281">
    <property type="term" value="P:DNA repair"/>
    <property type="evidence" value="ECO:0007669"/>
    <property type="project" value="UniProtKB-KW"/>
</dbReference>
<keyword evidence="1" id="KW-0378">Hydrolase</keyword>
<evidence type="ECO:0000313" key="3">
    <source>
        <dbReference type="EMBL" id="KAF9521441.1"/>
    </source>
</evidence>
<accession>A0A9P6BBX5</accession>
<organism evidence="3 4">
    <name type="scientific">Crepidotus variabilis</name>
    <dbReference type="NCBI Taxonomy" id="179855"/>
    <lineage>
        <taxon>Eukaryota</taxon>
        <taxon>Fungi</taxon>
        <taxon>Dikarya</taxon>
        <taxon>Basidiomycota</taxon>
        <taxon>Agaricomycotina</taxon>
        <taxon>Agaricomycetes</taxon>
        <taxon>Agaricomycetidae</taxon>
        <taxon>Agaricales</taxon>
        <taxon>Agaricineae</taxon>
        <taxon>Crepidotaceae</taxon>
        <taxon>Crepidotus</taxon>
    </lineage>
</organism>
<dbReference type="InterPro" id="IPR010285">
    <property type="entry name" value="DNA_helicase_pif1-like_DEAD"/>
</dbReference>
<gene>
    <name evidence="3" type="ORF">CPB83DRAFT_739122</name>
</gene>
<dbReference type="GO" id="GO:0006310">
    <property type="term" value="P:DNA recombination"/>
    <property type="evidence" value="ECO:0007669"/>
    <property type="project" value="UniProtKB-KW"/>
</dbReference>
<keyword evidence="1" id="KW-0347">Helicase</keyword>
<dbReference type="EC" id="5.6.2.3" evidence="1"/>
<evidence type="ECO:0000256" key="1">
    <source>
        <dbReference type="RuleBase" id="RU363044"/>
    </source>
</evidence>
<proteinExistence type="inferred from homology"/>
<dbReference type="GO" id="GO:0016787">
    <property type="term" value="F:hydrolase activity"/>
    <property type="evidence" value="ECO:0007669"/>
    <property type="project" value="UniProtKB-KW"/>
</dbReference>
<keyword evidence="1" id="KW-0547">Nucleotide-binding</keyword>
<keyword evidence="1" id="KW-0227">DNA damage</keyword>
<dbReference type="EMBL" id="MU158063">
    <property type="protein sequence ID" value="KAF9521441.1"/>
    <property type="molecule type" value="Genomic_DNA"/>
</dbReference>
<dbReference type="GO" id="GO:0043139">
    <property type="term" value="F:5'-3' DNA helicase activity"/>
    <property type="evidence" value="ECO:0007669"/>
    <property type="project" value="UniProtKB-EC"/>
</dbReference>
<keyword evidence="1" id="KW-0234">DNA repair</keyword>
<dbReference type="AlphaFoldDB" id="A0A9P6BBX5"/>
<comment type="similarity">
    <text evidence="1">Belongs to the helicase family.</text>
</comment>
<dbReference type="OrthoDB" id="432234at2759"/>
<comment type="cofactor">
    <cofactor evidence="1">
        <name>Mg(2+)</name>
        <dbReference type="ChEBI" id="CHEBI:18420"/>
    </cofactor>
</comment>
<keyword evidence="1" id="KW-0233">DNA recombination</keyword>
<feature type="domain" description="DNA helicase Pif1-like DEAD-box helicase" evidence="2">
    <location>
        <begin position="12"/>
        <end position="52"/>
    </location>
</feature>